<evidence type="ECO:0008006" key="6">
    <source>
        <dbReference type="Google" id="ProtNLM"/>
    </source>
</evidence>
<dbReference type="SUPFAM" id="SSF69304">
    <property type="entry name" value="Tricorn protease N-terminal domain"/>
    <property type="match status" value="1"/>
</dbReference>
<feature type="region of interest" description="Disordered" evidence="3">
    <location>
        <begin position="617"/>
        <end position="636"/>
    </location>
</feature>
<dbReference type="Proteomes" id="UP001595829">
    <property type="component" value="Unassembled WGS sequence"/>
</dbReference>
<dbReference type="Gene3D" id="2.120.10.30">
    <property type="entry name" value="TolB, C-terminal domain"/>
    <property type="match status" value="3"/>
</dbReference>
<name>A0ABV9XA15_9ACTN</name>
<dbReference type="SUPFAM" id="SSF101898">
    <property type="entry name" value="NHL repeat"/>
    <property type="match status" value="1"/>
</dbReference>
<sequence length="636" mass="64999">MAEPTETQVVSAPQSTAVIATVAGNGRAEYAGDGHAAVKAGLHQPNTVARDSQGNLYIADTENHRVRKVDAETRTITTVAGNGEQAFYGDDGPAADAALNRPRGVTVDSEGNFYIADTENHRVRRVDAETRTITTVAGSGSAGFGGDGGAAVRAHLYTPFDVVLGPHGSLYIADTDNGRVRSVDAQSQTITTVAGNGDHGFSSDGVPATTAALNRPRGVAVDSRGSLYIADTANSRVRKVDGTTRTITTVAGDGSDGFSGDGGPAVYAALNRPRGVAVDSQGNVYIADTDNERVRKIDSVSRSITTVAGNGSTGFGGDGGLAVNAVLNEPRSIAVDPGGDLYISDTGNNRVRKVSEVPVTAPFSVSPGGTATLERGTGKFGWPGVYVKALGSGGVAPQTVRVTLPAGKGLQFHGSGNLIVYGEDRDGRFGQLASYGGTLSVDKQTFTTDGPVDLHLGTNGKTNSLLIGVVAPADAVLGETKLTFTVGDRPPTSAPVNVTVGFSVSPGGTTTLERGKSAWPGVYAKALGDGGVAPQTVRVTLPPGKGLQFHGSGNLIVYGEDRDGHFGQLASYGGTLSADKQTFTTHGPVDLHLWKAQASNSLLIGLVAPADAVPGETKPTFTVGGQPPTSAPVNVT</sequence>
<keyword evidence="5" id="KW-1185">Reference proteome</keyword>
<dbReference type="InterPro" id="IPR011042">
    <property type="entry name" value="6-blade_b-propeller_TolB-like"/>
</dbReference>
<reference evidence="5" key="1">
    <citation type="journal article" date="2019" name="Int. J. Syst. Evol. Microbiol.">
        <title>The Global Catalogue of Microorganisms (GCM) 10K type strain sequencing project: providing services to taxonomists for standard genome sequencing and annotation.</title>
        <authorList>
            <consortium name="The Broad Institute Genomics Platform"/>
            <consortium name="The Broad Institute Genome Sequencing Center for Infectious Disease"/>
            <person name="Wu L."/>
            <person name="Ma J."/>
        </authorList>
    </citation>
    <scope>NUCLEOTIDE SEQUENCE [LARGE SCALE GENOMIC DNA]</scope>
    <source>
        <strain evidence="5">CGMCC 4.1648</strain>
    </source>
</reference>
<dbReference type="PANTHER" id="PTHR46388:SF2">
    <property type="entry name" value="NHL REPEAT-CONTAINING PROTEIN 2"/>
    <property type="match status" value="1"/>
</dbReference>
<dbReference type="RefSeq" id="WP_380839714.1">
    <property type="nucleotide sequence ID" value="NZ_JBHMCZ010000002.1"/>
</dbReference>
<feature type="compositionally biased region" description="Polar residues" evidence="3">
    <location>
        <begin position="627"/>
        <end position="636"/>
    </location>
</feature>
<dbReference type="PROSITE" id="PS51125">
    <property type="entry name" value="NHL"/>
    <property type="match status" value="3"/>
</dbReference>
<keyword evidence="1" id="KW-0677">Repeat</keyword>
<feature type="repeat" description="NHL" evidence="2">
    <location>
        <begin position="99"/>
        <end position="129"/>
    </location>
</feature>
<evidence type="ECO:0000256" key="3">
    <source>
        <dbReference type="SAM" id="MobiDB-lite"/>
    </source>
</evidence>
<organism evidence="4 5">
    <name type="scientific">Streptomyces coeruleoprunus</name>
    <dbReference type="NCBI Taxonomy" id="285563"/>
    <lineage>
        <taxon>Bacteria</taxon>
        <taxon>Bacillati</taxon>
        <taxon>Actinomycetota</taxon>
        <taxon>Actinomycetes</taxon>
        <taxon>Kitasatosporales</taxon>
        <taxon>Streptomycetaceae</taxon>
        <taxon>Streptomyces</taxon>
    </lineage>
</organism>
<dbReference type="EMBL" id="JBHSJD010000002">
    <property type="protein sequence ID" value="MFC5021558.1"/>
    <property type="molecule type" value="Genomic_DNA"/>
</dbReference>
<evidence type="ECO:0000256" key="2">
    <source>
        <dbReference type="PROSITE-ProRule" id="PRU00504"/>
    </source>
</evidence>
<evidence type="ECO:0000256" key="1">
    <source>
        <dbReference type="ARBA" id="ARBA00022737"/>
    </source>
</evidence>
<evidence type="ECO:0000313" key="5">
    <source>
        <dbReference type="Proteomes" id="UP001595829"/>
    </source>
</evidence>
<gene>
    <name evidence="4" type="ORF">ACFPM3_05240</name>
</gene>
<proteinExistence type="predicted"/>
<protein>
    <recommendedName>
        <fullName evidence="6">NHL repeat-containing protein</fullName>
    </recommendedName>
</protein>
<feature type="repeat" description="NHL" evidence="2">
    <location>
        <begin position="200"/>
        <end position="243"/>
    </location>
</feature>
<evidence type="ECO:0000313" key="4">
    <source>
        <dbReference type="EMBL" id="MFC5021558.1"/>
    </source>
</evidence>
<dbReference type="Pfam" id="PF01436">
    <property type="entry name" value="NHL"/>
    <property type="match status" value="5"/>
</dbReference>
<dbReference type="InterPro" id="IPR001258">
    <property type="entry name" value="NHL_repeat"/>
</dbReference>
<comment type="caution">
    <text evidence="4">The sequence shown here is derived from an EMBL/GenBank/DDBJ whole genome shotgun (WGS) entry which is preliminary data.</text>
</comment>
<accession>A0ABV9XA15</accession>
<feature type="repeat" description="NHL" evidence="2">
    <location>
        <begin position="270"/>
        <end position="300"/>
    </location>
</feature>
<dbReference type="PANTHER" id="PTHR46388">
    <property type="entry name" value="NHL REPEAT-CONTAINING PROTEIN 2"/>
    <property type="match status" value="1"/>
</dbReference>